<feature type="compositionally biased region" description="Basic and acidic residues" evidence="1">
    <location>
        <begin position="1"/>
        <end position="20"/>
    </location>
</feature>
<dbReference type="Pfam" id="PF01585">
    <property type="entry name" value="G-patch"/>
    <property type="match status" value="1"/>
</dbReference>
<dbReference type="Proteomes" id="UP001190700">
    <property type="component" value="Unassembled WGS sequence"/>
</dbReference>
<feature type="region of interest" description="Disordered" evidence="1">
    <location>
        <begin position="106"/>
        <end position="138"/>
    </location>
</feature>
<evidence type="ECO:0000256" key="1">
    <source>
        <dbReference type="SAM" id="MobiDB-lite"/>
    </source>
</evidence>
<dbReference type="InterPro" id="IPR000467">
    <property type="entry name" value="G_patch_dom"/>
</dbReference>
<accession>A0AAE0GZW2</accession>
<dbReference type="PROSITE" id="PS50174">
    <property type="entry name" value="G_PATCH"/>
    <property type="match status" value="1"/>
</dbReference>
<feature type="region of interest" description="Disordered" evidence="1">
    <location>
        <begin position="1"/>
        <end position="27"/>
    </location>
</feature>
<evidence type="ECO:0000259" key="2">
    <source>
        <dbReference type="PROSITE" id="PS50174"/>
    </source>
</evidence>
<feature type="region of interest" description="Disordered" evidence="1">
    <location>
        <begin position="40"/>
        <end position="79"/>
    </location>
</feature>
<dbReference type="PANTHER" id="PTHR47423:SF2">
    <property type="entry name" value="PROTEIN SQS1"/>
    <property type="match status" value="1"/>
</dbReference>
<sequence>MKRAEASNRGKGGKVKDGGRDGALGAPLVDKPLAFVSTGILDNTAAPPEDDGRGDSSSRRGIGGSGGLEDVSTSRSSKSGKIAAFGGFEAHTSGFGSKMLSKMGFAGAGAGIGKSDQGRAEPINAVQRPKGLGLGAGS</sequence>
<evidence type="ECO:0000313" key="3">
    <source>
        <dbReference type="EMBL" id="KAK3287216.1"/>
    </source>
</evidence>
<keyword evidence="4" id="KW-1185">Reference proteome</keyword>
<reference evidence="3 4" key="1">
    <citation type="journal article" date="2015" name="Genome Biol. Evol.">
        <title>Comparative Genomics of a Bacterivorous Green Alga Reveals Evolutionary Causalities and Consequences of Phago-Mixotrophic Mode of Nutrition.</title>
        <authorList>
            <person name="Burns J.A."/>
            <person name="Paasch A."/>
            <person name="Narechania A."/>
            <person name="Kim E."/>
        </authorList>
    </citation>
    <scope>NUCLEOTIDE SEQUENCE [LARGE SCALE GENOMIC DNA]</scope>
    <source>
        <strain evidence="3 4">PLY_AMNH</strain>
    </source>
</reference>
<dbReference type="GO" id="GO:0003676">
    <property type="term" value="F:nucleic acid binding"/>
    <property type="evidence" value="ECO:0007669"/>
    <property type="project" value="InterPro"/>
</dbReference>
<dbReference type="EMBL" id="LGRX02000956">
    <property type="protein sequence ID" value="KAK3287216.1"/>
    <property type="molecule type" value="Genomic_DNA"/>
</dbReference>
<dbReference type="SMART" id="SM00443">
    <property type="entry name" value="G_patch"/>
    <property type="match status" value="1"/>
</dbReference>
<protein>
    <recommendedName>
        <fullName evidence="2">G-patch domain-containing protein</fullName>
    </recommendedName>
</protein>
<feature type="domain" description="G-patch" evidence="2">
    <location>
        <begin position="92"/>
        <end position="138"/>
    </location>
</feature>
<evidence type="ECO:0000313" key="4">
    <source>
        <dbReference type="Proteomes" id="UP001190700"/>
    </source>
</evidence>
<name>A0AAE0GZW2_9CHLO</name>
<gene>
    <name evidence="3" type="ORF">CYMTET_5264</name>
</gene>
<proteinExistence type="predicted"/>
<comment type="caution">
    <text evidence="3">The sequence shown here is derived from an EMBL/GenBank/DDBJ whole genome shotgun (WGS) entry which is preliminary data.</text>
</comment>
<dbReference type="AlphaFoldDB" id="A0AAE0GZW2"/>
<organism evidence="3 4">
    <name type="scientific">Cymbomonas tetramitiformis</name>
    <dbReference type="NCBI Taxonomy" id="36881"/>
    <lineage>
        <taxon>Eukaryota</taxon>
        <taxon>Viridiplantae</taxon>
        <taxon>Chlorophyta</taxon>
        <taxon>Pyramimonadophyceae</taxon>
        <taxon>Pyramimonadales</taxon>
        <taxon>Pyramimonadaceae</taxon>
        <taxon>Cymbomonas</taxon>
    </lineage>
</organism>
<dbReference type="PANTHER" id="PTHR47423">
    <property type="entry name" value="G-PATCH DOMAIN CONTAINING PROTEIN"/>
    <property type="match status" value="1"/>
</dbReference>